<dbReference type="CTD" id="37190"/>
<dbReference type="RefSeq" id="XP_028967027.1">
    <property type="nucleotide sequence ID" value="XM_029111194.1"/>
</dbReference>
<dbReference type="InterPro" id="IPR001258">
    <property type="entry name" value="NHL_repeat"/>
</dbReference>
<dbReference type="PROSITE" id="PS50089">
    <property type="entry name" value="ZF_RING_2"/>
    <property type="match status" value="1"/>
</dbReference>
<dbReference type="Pfam" id="PF01436">
    <property type="entry name" value="NHL"/>
    <property type="match status" value="6"/>
</dbReference>
<dbReference type="PROSITE" id="PS50119">
    <property type="entry name" value="ZF_BBOX"/>
    <property type="match status" value="1"/>
</dbReference>
<dbReference type="InterPro" id="IPR050952">
    <property type="entry name" value="TRIM-NHL_E3_ligases"/>
</dbReference>
<dbReference type="AlphaFoldDB" id="A0AAJ7SE62"/>
<keyword evidence="4" id="KW-0862">Zinc</keyword>
<reference evidence="12" key="1">
    <citation type="submission" date="2025-08" db="UniProtKB">
        <authorList>
            <consortium name="RefSeq"/>
        </authorList>
    </citation>
    <scope>IDENTIFICATION</scope>
</reference>
<feature type="region of interest" description="Disordered" evidence="8">
    <location>
        <begin position="388"/>
        <end position="415"/>
    </location>
</feature>
<dbReference type="FunFam" id="2.120.10.30:FF:000013">
    <property type="entry name" value="E3 ubiquitin-protein ligase TRIM71"/>
    <property type="match status" value="2"/>
</dbReference>
<evidence type="ECO:0000256" key="8">
    <source>
        <dbReference type="SAM" id="MobiDB-lite"/>
    </source>
</evidence>
<evidence type="ECO:0000256" key="3">
    <source>
        <dbReference type="ARBA" id="ARBA00022771"/>
    </source>
</evidence>
<keyword evidence="1" id="KW-0479">Metal-binding</keyword>
<dbReference type="Gene3D" id="2.120.10.30">
    <property type="entry name" value="TolB, C-terminal domain"/>
    <property type="match status" value="3"/>
</dbReference>
<dbReference type="SMART" id="SM00184">
    <property type="entry name" value="RING"/>
    <property type="match status" value="1"/>
</dbReference>
<evidence type="ECO:0000256" key="4">
    <source>
        <dbReference type="ARBA" id="ARBA00022833"/>
    </source>
</evidence>
<evidence type="ECO:0000256" key="7">
    <source>
        <dbReference type="SAM" id="Coils"/>
    </source>
</evidence>
<organism evidence="11 12">
    <name type="scientific">Galendromus occidentalis</name>
    <name type="common">western predatory mite</name>
    <dbReference type="NCBI Taxonomy" id="34638"/>
    <lineage>
        <taxon>Eukaryota</taxon>
        <taxon>Metazoa</taxon>
        <taxon>Ecdysozoa</taxon>
        <taxon>Arthropoda</taxon>
        <taxon>Chelicerata</taxon>
        <taxon>Arachnida</taxon>
        <taxon>Acari</taxon>
        <taxon>Parasitiformes</taxon>
        <taxon>Mesostigmata</taxon>
        <taxon>Gamasina</taxon>
        <taxon>Phytoseioidea</taxon>
        <taxon>Phytoseiidae</taxon>
        <taxon>Typhlodrominae</taxon>
        <taxon>Galendromus</taxon>
    </lineage>
</organism>
<keyword evidence="2" id="KW-0677">Repeat</keyword>
<dbReference type="GO" id="GO:0043161">
    <property type="term" value="P:proteasome-mediated ubiquitin-dependent protein catabolic process"/>
    <property type="evidence" value="ECO:0007669"/>
    <property type="project" value="TreeGrafter"/>
</dbReference>
<dbReference type="PANTHER" id="PTHR24104:SF47">
    <property type="entry name" value="E3 UBIQUITIN-PROTEIN LIGASE NHLRC1"/>
    <property type="match status" value="1"/>
</dbReference>
<evidence type="ECO:0000256" key="2">
    <source>
        <dbReference type="ARBA" id="ARBA00022737"/>
    </source>
</evidence>
<dbReference type="SUPFAM" id="SSF101898">
    <property type="entry name" value="NHL repeat"/>
    <property type="match status" value="1"/>
</dbReference>
<evidence type="ECO:0000256" key="6">
    <source>
        <dbReference type="PROSITE-ProRule" id="PRU00504"/>
    </source>
</evidence>
<feature type="domain" description="RING-type" evidence="9">
    <location>
        <begin position="14"/>
        <end position="56"/>
    </location>
</feature>
<protein>
    <submittedName>
        <fullName evidence="12">RING finger protein nhl-1</fullName>
    </submittedName>
</protein>
<dbReference type="InterPro" id="IPR000315">
    <property type="entry name" value="Znf_B-box"/>
</dbReference>
<dbReference type="SUPFAM" id="SSF57850">
    <property type="entry name" value="RING/U-box"/>
    <property type="match status" value="1"/>
</dbReference>
<dbReference type="CDD" id="cd14954">
    <property type="entry name" value="NHL_TRIM71_like"/>
    <property type="match status" value="1"/>
</dbReference>
<dbReference type="GO" id="GO:0000209">
    <property type="term" value="P:protein polyubiquitination"/>
    <property type="evidence" value="ECO:0007669"/>
    <property type="project" value="TreeGrafter"/>
</dbReference>
<evidence type="ECO:0000256" key="5">
    <source>
        <dbReference type="PROSITE-ProRule" id="PRU00024"/>
    </source>
</evidence>
<dbReference type="GO" id="GO:0008270">
    <property type="term" value="F:zinc ion binding"/>
    <property type="evidence" value="ECO:0007669"/>
    <property type="project" value="UniProtKB-KW"/>
</dbReference>
<evidence type="ECO:0000313" key="11">
    <source>
        <dbReference type="Proteomes" id="UP000694867"/>
    </source>
</evidence>
<accession>A0AAJ7SE62</accession>
<dbReference type="PROSITE" id="PS51125">
    <property type="entry name" value="NHL"/>
    <property type="match status" value="6"/>
</dbReference>
<dbReference type="GeneID" id="100903122"/>
<feature type="repeat" description="NHL" evidence="6">
    <location>
        <begin position="765"/>
        <end position="802"/>
    </location>
</feature>
<dbReference type="CDD" id="cd16524">
    <property type="entry name" value="RING-HC_NHL-1-like"/>
    <property type="match status" value="1"/>
</dbReference>
<dbReference type="InterPro" id="IPR013083">
    <property type="entry name" value="Znf_RING/FYVE/PHD"/>
</dbReference>
<name>A0AAJ7SE62_9ACAR</name>
<evidence type="ECO:0000313" key="12">
    <source>
        <dbReference type="RefSeq" id="XP_028967027.1"/>
    </source>
</evidence>
<dbReference type="KEGG" id="goe:100903122"/>
<proteinExistence type="predicted"/>
<keyword evidence="3 5" id="KW-0863">Zinc-finger</keyword>
<evidence type="ECO:0000256" key="1">
    <source>
        <dbReference type="ARBA" id="ARBA00022723"/>
    </source>
</evidence>
<dbReference type="Gene3D" id="3.30.40.10">
    <property type="entry name" value="Zinc/RING finger domain, C3HC4 (zinc finger)"/>
    <property type="match status" value="1"/>
</dbReference>
<keyword evidence="7" id="KW-0175">Coiled coil</keyword>
<feature type="domain" description="B box-type" evidence="10">
    <location>
        <begin position="95"/>
        <end position="138"/>
    </location>
</feature>
<dbReference type="PANTHER" id="PTHR24104">
    <property type="entry name" value="E3 UBIQUITIN-PROTEIN LIGASE NHLRC1-RELATED"/>
    <property type="match status" value="1"/>
</dbReference>
<feature type="region of interest" description="Disordered" evidence="8">
    <location>
        <begin position="335"/>
        <end position="356"/>
    </location>
</feature>
<dbReference type="FunFam" id="2.120.10.30:FF:000037">
    <property type="entry name" value="Uncharacterized protein, isoform E"/>
    <property type="match status" value="1"/>
</dbReference>
<dbReference type="FunFam" id="3.30.40.10:FF:000185">
    <property type="entry name" value="RING finger protein nhl-1"/>
    <property type="match status" value="1"/>
</dbReference>
<feature type="repeat" description="NHL" evidence="6">
    <location>
        <begin position="527"/>
        <end position="570"/>
    </location>
</feature>
<feature type="repeat" description="NHL" evidence="6">
    <location>
        <begin position="668"/>
        <end position="711"/>
    </location>
</feature>
<feature type="repeat" description="NHL" evidence="6">
    <location>
        <begin position="715"/>
        <end position="758"/>
    </location>
</feature>
<dbReference type="InterPro" id="IPR011042">
    <property type="entry name" value="6-blade_b-propeller_TolB-like"/>
</dbReference>
<dbReference type="InterPro" id="IPR001841">
    <property type="entry name" value="Znf_RING"/>
</dbReference>
<feature type="coiled-coil region" evidence="7">
    <location>
        <begin position="139"/>
        <end position="202"/>
    </location>
</feature>
<sequence>MSGAWQQLEQLLTCAICMDRFKNPKLLPCQHTYCCDPCMEGLVDYARRQIKCPECRTEHRIPYNGVQTLPTNVTLMRFLELHRSMTGEEPEPEEAMMGRCSVCSEKQHLISCHHCNKKICADCKEAHLDVMRREISRICSNVRRSVSRLEDTLKETKKNEEKLITNCVNVQEEISDIINRSVKDLEKLKERLEGEVKGYEEVESGTLLKLSDNLDQEVTTINANCDVVEKYIDEDHDWTDVELVEYKEIFVKTLEFLRNFDADTTDYGRRVRLNILTDTEQVHKMLAGFLELKIQASTSVNQSLAPAGQTLPNALMRSQSDHRLASQFKKVDSRSMLDISQRDGASDEERGQGKSDILRRYGLLGDEDSHGGSRHGYKSKYVRDLLQEQDSLMRPSLNTASRIDDEKTKEPEPLPKVFDVDGAVRAPLSGIVKIDDSGKFMERVFESEKKAKTKKVEKENLRKMQEQQQQLTQMAQQPELNNKFGIQISLEAGRLLVVCKYHDAESRLEAPRETNPRTAYIQKGECKLSIGKRGSETGSFTWPRSVAVGPDGSLVVADSSNHRVQVFDSNGRFLHAFGKQGSADGELDNPAGVAVNRIGQIIVSDRYNNRVQIFDASGRFIRAFGGDGRSDGKFQCPWGLTTDSLGFIYVCDKENHRVQVFQSDGSFVGKMGSVGCRPGCLEHPSYIAVSSTNRVIVSDTNNHRVQVFDVNGKCQFTFGAEGSEEGLFRFPRGIAVDDQGYIIVSDSGNNRIQVFQPDGSFIKAFGSWGAESGKFKGLEDLAVSSKGDIVACDRENHRIQVF</sequence>
<gene>
    <name evidence="12" type="primary">LOC100903122</name>
</gene>
<dbReference type="Pfam" id="PF13920">
    <property type="entry name" value="zf-C3HC4_3"/>
    <property type="match status" value="1"/>
</dbReference>
<feature type="repeat" description="NHL" evidence="6">
    <location>
        <begin position="624"/>
        <end position="664"/>
    </location>
</feature>
<dbReference type="GO" id="GO:0061630">
    <property type="term" value="F:ubiquitin protein ligase activity"/>
    <property type="evidence" value="ECO:0007669"/>
    <property type="project" value="TreeGrafter"/>
</dbReference>
<evidence type="ECO:0000259" key="10">
    <source>
        <dbReference type="PROSITE" id="PS50119"/>
    </source>
</evidence>
<evidence type="ECO:0000259" key="9">
    <source>
        <dbReference type="PROSITE" id="PS50089"/>
    </source>
</evidence>
<feature type="compositionally biased region" description="Basic and acidic residues" evidence="8">
    <location>
        <begin position="402"/>
        <end position="413"/>
    </location>
</feature>
<dbReference type="Proteomes" id="UP000694867">
    <property type="component" value="Unplaced"/>
</dbReference>
<keyword evidence="11" id="KW-1185">Reference proteome</keyword>
<feature type="repeat" description="NHL" evidence="6">
    <location>
        <begin position="574"/>
        <end position="617"/>
    </location>
</feature>